<dbReference type="HOGENOM" id="CLU_3383695_0_0_10"/>
<evidence type="ECO:0000313" key="1">
    <source>
        <dbReference type="EMBL" id="AFC24008.1"/>
    </source>
</evidence>
<organism evidence="1 2">
    <name type="scientific">Saprospira grandis (strain Lewin)</name>
    <dbReference type="NCBI Taxonomy" id="984262"/>
    <lineage>
        <taxon>Bacteria</taxon>
        <taxon>Pseudomonadati</taxon>
        <taxon>Bacteroidota</taxon>
        <taxon>Saprospiria</taxon>
        <taxon>Saprospirales</taxon>
        <taxon>Saprospiraceae</taxon>
        <taxon>Saprospira</taxon>
    </lineage>
</organism>
<dbReference type="STRING" id="984262.SGRA_1273"/>
<reference evidence="1 2" key="1">
    <citation type="journal article" date="2012" name="Stand. Genomic Sci.">
        <title>Complete genome sequencing and analysis of Saprospira grandis str. Lewin, a predatory marine bacterium.</title>
        <authorList>
            <person name="Saw J.H."/>
            <person name="Yuryev A."/>
            <person name="Kanbe M."/>
            <person name="Hou S."/>
            <person name="Young A.G."/>
            <person name="Aizawa S."/>
            <person name="Alam M."/>
        </authorList>
    </citation>
    <scope>NUCLEOTIDE SEQUENCE [LARGE SCALE GENOMIC DNA]</scope>
    <source>
        <strain evidence="1 2">Lewin</strain>
    </source>
</reference>
<evidence type="ECO:0000313" key="2">
    <source>
        <dbReference type="Proteomes" id="UP000007519"/>
    </source>
</evidence>
<dbReference type="KEGG" id="sgn:SGRA_1273"/>
<dbReference type="EMBL" id="CP002831">
    <property type="protein sequence ID" value="AFC24008.1"/>
    <property type="molecule type" value="Genomic_DNA"/>
</dbReference>
<dbReference type="Proteomes" id="UP000007519">
    <property type="component" value="Chromosome"/>
</dbReference>
<protein>
    <submittedName>
        <fullName evidence="1">Uncharacterized protein</fullName>
    </submittedName>
</protein>
<sequence length="33" mass="3793">MLKQNEWPYFTAQSNLETANFNKNTLSSFLPSA</sequence>
<keyword evidence="2" id="KW-1185">Reference proteome</keyword>
<gene>
    <name evidence="1" type="ordered locus">SGRA_1273</name>
</gene>
<proteinExistence type="predicted"/>
<dbReference type="AlphaFoldDB" id="H6L594"/>
<name>H6L594_SAPGL</name>
<accession>H6L594</accession>